<accession>A0A9X4MAL6</accession>
<dbReference type="SUPFAM" id="SSF51338">
    <property type="entry name" value="Composite domain of metallo-dependent hydrolases"/>
    <property type="match status" value="1"/>
</dbReference>
<dbReference type="AlphaFoldDB" id="A0A9X4MAL6"/>
<dbReference type="InterPro" id="IPR011059">
    <property type="entry name" value="Metal-dep_hydrolase_composite"/>
</dbReference>
<evidence type="ECO:0000313" key="4">
    <source>
        <dbReference type="Proteomes" id="UP001152755"/>
    </source>
</evidence>
<keyword evidence="4" id="KW-1185">Reference proteome</keyword>
<organism evidence="3 4">
    <name type="scientific">Speluncibacter jeojiensis</name>
    <dbReference type="NCBI Taxonomy" id="2710754"/>
    <lineage>
        <taxon>Bacteria</taxon>
        <taxon>Bacillati</taxon>
        <taxon>Actinomycetota</taxon>
        <taxon>Actinomycetes</taxon>
        <taxon>Mycobacteriales</taxon>
        <taxon>Speluncibacteraceae</taxon>
        <taxon>Speluncibacter</taxon>
    </lineage>
</organism>
<sequence length="444" mass="46467">MKLDPDAPPASALAIRAGRIVAMGAERDVRPVIGPGTEVLDLTGRALLPGINDSHLHATWLGAVWPRTILGGGGSDDSAGDGAGEDGADPPRLETAADRRAAILRAVRLASELGITSLTEPGLGPGEDDGATGCFSSAVLDEYAALAAEGALDVRVTVLRLFGELDGPSAVADFERGLDSAVPPSDPRWLRIGGVKIFADGIPPMRTAWTHHCYADGTDGGLLVEGAGPAEREENLRRMIALAHARGLQIGVHATGDRTIETMVDAIANEQARDPQRPRHYVIHGDLITPETLDRMAALGVGLNTQPCIAAQTRGWMAGALGDTVAGAAWPLERAFAAGVSVSLSSDAPILTPDWRQGVAAAAASMPDAVRRDPRAAMRRLLRCYTVAPAVQDHAERWKGQLAVGMAADICVLEADPIELTPAELPDVAVEGTVVDGRIVYRRG</sequence>
<reference evidence="3" key="1">
    <citation type="submission" date="2022-08" db="EMBL/GenBank/DDBJ databases">
        <title>Genome analysis of Corynebacteriales strain.</title>
        <authorList>
            <person name="Lee S.D."/>
        </authorList>
    </citation>
    <scope>NUCLEOTIDE SEQUENCE</scope>
    <source>
        <strain evidence="3">D3-21</strain>
    </source>
</reference>
<proteinExistence type="predicted"/>
<dbReference type="Proteomes" id="UP001152755">
    <property type="component" value="Unassembled WGS sequence"/>
</dbReference>
<evidence type="ECO:0000259" key="2">
    <source>
        <dbReference type="Pfam" id="PF07969"/>
    </source>
</evidence>
<dbReference type="InterPro" id="IPR013108">
    <property type="entry name" value="Amidohydro_3"/>
</dbReference>
<dbReference type="PANTHER" id="PTHR22642">
    <property type="entry name" value="IMIDAZOLONEPROPIONASE"/>
    <property type="match status" value="1"/>
</dbReference>
<dbReference type="Gene3D" id="3.20.20.140">
    <property type="entry name" value="Metal-dependent hydrolases"/>
    <property type="match status" value="1"/>
</dbReference>
<dbReference type="RefSeq" id="WP_332520774.1">
    <property type="nucleotide sequence ID" value="NZ_JANRHA010000021.1"/>
</dbReference>
<dbReference type="Pfam" id="PF07969">
    <property type="entry name" value="Amidohydro_3"/>
    <property type="match status" value="1"/>
</dbReference>
<dbReference type="GO" id="GO:0016810">
    <property type="term" value="F:hydrolase activity, acting on carbon-nitrogen (but not peptide) bonds"/>
    <property type="evidence" value="ECO:0007669"/>
    <property type="project" value="InterPro"/>
</dbReference>
<dbReference type="PANTHER" id="PTHR22642:SF2">
    <property type="entry name" value="PROTEIN LONG AFTER FAR-RED 3"/>
    <property type="match status" value="1"/>
</dbReference>
<dbReference type="SUPFAM" id="SSF51556">
    <property type="entry name" value="Metallo-dependent hydrolases"/>
    <property type="match status" value="1"/>
</dbReference>
<evidence type="ECO:0000313" key="3">
    <source>
        <dbReference type="EMBL" id="MDG3017011.1"/>
    </source>
</evidence>
<dbReference type="EMBL" id="JANRHA010000021">
    <property type="protein sequence ID" value="MDG3017011.1"/>
    <property type="molecule type" value="Genomic_DNA"/>
</dbReference>
<protein>
    <submittedName>
        <fullName evidence="3">Amidohydrolase family protein</fullName>
    </submittedName>
</protein>
<evidence type="ECO:0000256" key="1">
    <source>
        <dbReference type="SAM" id="MobiDB-lite"/>
    </source>
</evidence>
<comment type="caution">
    <text evidence="3">The sequence shown here is derived from an EMBL/GenBank/DDBJ whole genome shotgun (WGS) entry which is preliminary data.</text>
</comment>
<feature type="domain" description="Amidohydrolase 3" evidence="2">
    <location>
        <begin position="87"/>
        <end position="441"/>
    </location>
</feature>
<dbReference type="Gene3D" id="2.30.40.10">
    <property type="entry name" value="Urease, subunit C, domain 1"/>
    <property type="match status" value="1"/>
</dbReference>
<name>A0A9X4MAL6_9ACTN</name>
<feature type="region of interest" description="Disordered" evidence="1">
    <location>
        <begin position="72"/>
        <end position="92"/>
    </location>
</feature>
<dbReference type="InterPro" id="IPR032466">
    <property type="entry name" value="Metal_Hydrolase"/>
</dbReference>
<gene>
    <name evidence="3" type="ORF">NVS88_20870</name>
</gene>